<comment type="caution">
    <text evidence="1">The sequence shown here is derived from an EMBL/GenBank/DDBJ whole genome shotgun (WGS) entry which is preliminary data.</text>
</comment>
<dbReference type="AlphaFoldDB" id="X1MUH3"/>
<accession>X1MUH3</accession>
<name>X1MUH3_9ZZZZ</name>
<proteinExistence type="predicted"/>
<gene>
    <name evidence="1" type="ORF">S06H3_36426</name>
</gene>
<protein>
    <submittedName>
        <fullName evidence="1">Uncharacterized protein</fullName>
    </submittedName>
</protein>
<sequence>MKKLLVALTMVIFVIGLVLPAMAQLPPPAIEDGYAQVYTWDGTNWVLLDPADRECELYLQGSQHEQYRWQSDTAAAICSGPYLPPHPEPLRSNDLFVKNYLHYFPWIEMVIWNNEIVWDVFKPGDYMGKVFMLSLQANCPVLIHFGSGTFPAPTGFAFDAADKDGDITITDVTIPDTKPDSA</sequence>
<feature type="non-terminal residue" evidence="1">
    <location>
        <position position="182"/>
    </location>
</feature>
<dbReference type="EMBL" id="BARV01022064">
    <property type="protein sequence ID" value="GAI18360.1"/>
    <property type="molecule type" value="Genomic_DNA"/>
</dbReference>
<organism evidence="1">
    <name type="scientific">marine sediment metagenome</name>
    <dbReference type="NCBI Taxonomy" id="412755"/>
    <lineage>
        <taxon>unclassified sequences</taxon>
        <taxon>metagenomes</taxon>
        <taxon>ecological metagenomes</taxon>
    </lineage>
</organism>
<reference evidence="1" key="1">
    <citation type="journal article" date="2014" name="Front. Microbiol.">
        <title>High frequency of phylogenetically diverse reductive dehalogenase-homologous genes in deep subseafloor sedimentary metagenomes.</title>
        <authorList>
            <person name="Kawai M."/>
            <person name="Futagami T."/>
            <person name="Toyoda A."/>
            <person name="Takaki Y."/>
            <person name="Nishi S."/>
            <person name="Hori S."/>
            <person name="Arai W."/>
            <person name="Tsubouchi T."/>
            <person name="Morono Y."/>
            <person name="Uchiyama I."/>
            <person name="Ito T."/>
            <person name="Fujiyama A."/>
            <person name="Inagaki F."/>
            <person name="Takami H."/>
        </authorList>
    </citation>
    <scope>NUCLEOTIDE SEQUENCE</scope>
    <source>
        <strain evidence="1">Expedition CK06-06</strain>
    </source>
</reference>
<evidence type="ECO:0000313" key="1">
    <source>
        <dbReference type="EMBL" id="GAI18360.1"/>
    </source>
</evidence>